<feature type="region of interest" description="Disordered" evidence="1">
    <location>
        <begin position="172"/>
        <end position="257"/>
    </location>
</feature>
<evidence type="ECO:0000313" key="2">
    <source>
        <dbReference type="EMBL" id="RLN41171.1"/>
    </source>
</evidence>
<evidence type="ECO:0000313" key="3">
    <source>
        <dbReference type="Proteomes" id="UP000275267"/>
    </source>
</evidence>
<name>A0A3L6TNV5_PANMI</name>
<dbReference type="AlphaFoldDB" id="A0A3L6TNV5"/>
<dbReference type="OrthoDB" id="10523539at2759"/>
<protein>
    <submittedName>
        <fullName evidence="2">Uncharacterized protein</fullName>
    </submittedName>
</protein>
<accession>A0A3L6TNV5</accession>
<organism evidence="2 3">
    <name type="scientific">Panicum miliaceum</name>
    <name type="common">Proso millet</name>
    <name type="synonym">Broomcorn millet</name>
    <dbReference type="NCBI Taxonomy" id="4540"/>
    <lineage>
        <taxon>Eukaryota</taxon>
        <taxon>Viridiplantae</taxon>
        <taxon>Streptophyta</taxon>
        <taxon>Embryophyta</taxon>
        <taxon>Tracheophyta</taxon>
        <taxon>Spermatophyta</taxon>
        <taxon>Magnoliopsida</taxon>
        <taxon>Liliopsida</taxon>
        <taxon>Poales</taxon>
        <taxon>Poaceae</taxon>
        <taxon>PACMAD clade</taxon>
        <taxon>Panicoideae</taxon>
        <taxon>Panicodae</taxon>
        <taxon>Paniceae</taxon>
        <taxon>Panicinae</taxon>
        <taxon>Panicum</taxon>
        <taxon>Panicum sect. Panicum</taxon>
    </lineage>
</organism>
<keyword evidence="3" id="KW-1185">Reference proteome</keyword>
<dbReference type="EMBL" id="PQIB02000001">
    <property type="protein sequence ID" value="RLN41171.1"/>
    <property type="molecule type" value="Genomic_DNA"/>
</dbReference>
<dbReference type="Proteomes" id="UP000275267">
    <property type="component" value="Unassembled WGS sequence"/>
</dbReference>
<evidence type="ECO:0000256" key="1">
    <source>
        <dbReference type="SAM" id="MobiDB-lite"/>
    </source>
</evidence>
<sequence>MGYIPTSRGIDGEFMQANFEEAEQSLEIFKQDTQRNCTLSGFKPRMMAAIHAMEAQLGEGSQFRRFMSKVSQRVRNMETNTLMVAVAVLDLATHYRHKFSSNPEYAQALTHAIEKMAINNLERNPIWDWLDKSMSDVGPSLDDIYASRLDKSACGRNGKNKNRKRVRVEDEEEDIEFLDSEDGHEEDEFEDALSDSDDDHDELSCDDDGIGDNGVETSPRVEGNIETSSEGDLNPNDRRFGRLHQKRMRLQTLYQRE</sequence>
<proteinExistence type="predicted"/>
<reference evidence="3" key="1">
    <citation type="journal article" date="2019" name="Nat. Commun.">
        <title>The genome of broomcorn millet.</title>
        <authorList>
            <person name="Zou C."/>
            <person name="Miki D."/>
            <person name="Li D."/>
            <person name="Tang Q."/>
            <person name="Xiao L."/>
            <person name="Rajput S."/>
            <person name="Deng P."/>
            <person name="Jia W."/>
            <person name="Huang R."/>
            <person name="Zhang M."/>
            <person name="Sun Y."/>
            <person name="Hu J."/>
            <person name="Fu X."/>
            <person name="Schnable P.S."/>
            <person name="Li F."/>
            <person name="Zhang H."/>
            <person name="Feng B."/>
            <person name="Zhu X."/>
            <person name="Liu R."/>
            <person name="Schnable J.C."/>
            <person name="Zhu J.-K."/>
            <person name="Zhang H."/>
        </authorList>
    </citation>
    <scope>NUCLEOTIDE SEQUENCE [LARGE SCALE GENOMIC DNA]</scope>
</reference>
<feature type="compositionally biased region" description="Acidic residues" evidence="1">
    <location>
        <begin position="172"/>
        <end position="210"/>
    </location>
</feature>
<comment type="caution">
    <text evidence="2">The sequence shown here is derived from an EMBL/GenBank/DDBJ whole genome shotgun (WGS) entry which is preliminary data.</text>
</comment>
<gene>
    <name evidence="2" type="ORF">C2845_PM01G30340</name>
</gene>